<dbReference type="InterPro" id="IPR029063">
    <property type="entry name" value="SAM-dependent_MTases_sf"/>
</dbReference>
<evidence type="ECO:0000259" key="5">
    <source>
        <dbReference type="Pfam" id="PF13649"/>
    </source>
</evidence>
<dbReference type="Gene3D" id="3.40.50.150">
    <property type="entry name" value="Vaccinia Virus protein VP39"/>
    <property type="match status" value="1"/>
</dbReference>
<dbReference type="Pfam" id="PF13649">
    <property type="entry name" value="Methyltransf_25"/>
    <property type="match status" value="1"/>
</dbReference>
<dbReference type="InterPro" id="IPR041698">
    <property type="entry name" value="Methyltransf_25"/>
</dbReference>
<dbReference type="GO" id="GO:0016740">
    <property type="term" value="F:transferase activity"/>
    <property type="evidence" value="ECO:0007669"/>
    <property type="project" value="UniProtKB-KW"/>
</dbReference>
<accession>A0AA40DR50</accession>
<keyword evidence="3" id="KW-0949">S-adenosyl-L-methionine</keyword>
<dbReference type="PANTHER" id="PTHR35897:SF1">
    <property type="entry name" value="METHYLTRANSFERASE AUSD"/>
    <property type="match status" value="1"/>
</dbReference>
<dbReference type="SUPFAM" id="SSF53335">
    <property type="entry name" value="S-adenosyl-L-methionine-dependent methyltransferases"/>
    <property type="match status" value="1"/>
</dbReference>
<sequence>MPEVDTRDSVDRSKRFQAELPADAAKRDPAWRLLEQYAGIPADEVEAHLHRVRDQAWQIFPYGCIGRWRFLDLYIATLPQYGELIARTQRGAVLLDCACCFGQALRQLAVDGAPAQNLVGLDLRREFVDLGYELFRDRGTFAARFVVGDMLDSGDARVGVLDGAVDVVHAASFFHLFGWADQVAIGARMVRFFRKGITDAVVLGRQIGSAVEPLDPEEHEKRGLGRYHHNQKSMQRLWDEIGRRTGTAWAVEAELATALEEDSNGEVAERTTIRFVVRQRAS</sequence>
<evidence type="ECO:0000313" key="6">
    <source>
        <dbReference type="EMBL" id="KAK0712460.1"/>
    </source>
</evidence>
<proteinExistence type="inferred from homology"/>
<keyword evidence="2" id="KW-0808">Transferase</keyword>
<feature type="domain" description="Methyltransferase" evidence="5">
    <location>
        <begin position="95"/>
        <end position="196"/>
    </location>
</feature>
<dbReference type="RefSeq" id="XP_060293783.1">
    <property type="nucleotide sequence ID" value="XM_060445553.1"/>
</dbReference>
<evidence type="ECO:0000313" key="7">
    <source>
        <dbReference type="Proteomes" id="UP001172101"/>
    </source>
</evidence>
<gene>
    <name evidence="6" type="ORF">B0T26DRAFT_752693</name>
</gene>
<comment type="caution">
    <text evidence="6">The sequence shown here is derived from an EMBL/GenBank/DDBJ whole genome shotgun (WGS) entry which is preliminary data.</text>
</comment>
<name>A0AA40DR50_9PEZI</name>
<dbReference type="InterPro" id="IPR051654">
    <property type="entry name" value="Meroterpenoid_MTases"/>
</dbReference>
<evidence type="ECO:0000256" key="1">
    <source>
        <dbReference type="ARBA" id="ARBA00005179"/>
    </source>
</evidence>
<organism evidence="6 7">
    <name type="scientific">Lasiosphaeria miniovina</name>
    <dbReference type="NCBI Taxonomy" id="1954250"/>
    <lineage>
        <taxon>Eukaryota</taxon>
        <taxon>Fungi</taxon>
        <taxon>Dikarya</taxon>
        <taxon>Ascomycota</taxon>
        <taxon>Pezizomycotina</taxon>
        <taxon>Sordariomycetes</taxon>
        <taxon>Sordariomycetidae</taxon>
        <taxon>Sordariales</taxon>
        <taxon>Lasiosphaeriaceae</taxon>
        <taxon>Lasiosphaeria</taxon>
    </lineage>
</organism>
<keyword evidence="7" id="KW-1185">Reference proteome</keyword>
<reference evidence="6" key="1">
    <citation type="submission" date="2023-06" db="EMBL/GenBank/DDBJ databases">
        <title>Genome-scale phylogeny and comparative genomics of the fungal order Sordariales.</title>
        <authorList>
            <consortium name="Lawrence Berkeley National Laboratory"/>
            <person name="Hensen N."/>
            <person name="Bonometti L."/>
            <person name="Westerberg I."/>
            <person name="Brannstrom I.O."/>
            <person name="Guillou S."/>
            <person name="Cros-Aarteil S."/>
            <person name="Calhoun S."/>
            <person name="Haridas S."/>
            <person name="Kuo A."/>
            <person name="Mondo S."/>
            <person name="Pangilinan J."/>
            <person name="Riley R."/>
            <person name="LaButti K."/>
            <person name="Andreopoulos B."/>
            <person name="Lipzen A."/>
            <person name="Chen C."/>
            <person name="Yanf M."/>
            <person name="Daum C."/>
            <person name="Ng V."/>
            <person name="Clum A."/>
            <person name="Steindorff A."/>
            <person name="Ohm R."/>
            <person name="Martin F."/>
            <person name="Silar P."/>
            <person name="Natvig D."/>
            <person name="Lalanne C."/>
            <person name="Gautier V."/>
            <person name="Ament-velasquez S.L."/>
            <person name="Kruys A."/>
            <person name="Hutchinson M.I."/>
            <person name="Powell A.J."/>
            <person name="Barry K."/>
            <person name="Miller A.N."/>
            <person name="Grigoriev I.V."/>
            <person name="Debuchy R."/>
            <person name="Gladieux P."/>
            <person name="Thoren M.H."/>
            <person name="Johannesson H."/>
        </authorList>
    </citation>
    <scope>NUCLEOTIDE SEQUENCE</scope>
    <source>
        <strain evidence="6">SMH2392-1A</strain>
    </source>
</reference>
<comment type="pathway">
    <text evidence="1">Secondary metabolite biosynthesis.</text>
</comment>
<protein>
    <recommendedName>
        <fullName evidence="5">Methyltransferase domain-containing protein</fullName>
    </recommendedName>
</protein>
<evidence type="ECO:0000256" key="4">
    <source>
        <dbReference type="ARBA" id="ARBA00038314"/>
    </source>
</evidence>
<dbReference type="GeneID" id="85328823"/>
<dbReference type="Proteomes" id="UP001172101">
    <property type="component" value="Unassembled WGS sequence"/>
</dbReference>
<evidence type="ECO:0000256" key="3">
    <source>
        <dbReference type="ARBA" id="ARBA00022691"/>
    </source>
</evidence>
<dbReference type="PANTHER" id="PTHR35897">
    <property type="entry name" value="METHYLTRANSFERASE AUSD"/>
    <property type="match status" value="1"/>
</dbReference>
<comment type="similarity">
    <text evidence="4">Belongs to the class I-like SAM-binding methyltransferase superfamily.</text>
</comment>
<dbReference type="AlphaFoldDB" id="A0AA40DR50"/>
<evidence type="ECO:0000256" key="2">
    <source>
        <dbReference type="ARBA" id="ARBA00022679"/>
    </source>
</evidence>
<dbReference type="EMBL" id="JAUIRO010000005">
    <property type="protein sequence ID" value="KAK0712460.1"/>
    <property type="molecule type" value="Genomic_DNA"/>
</dbReference>